<keyword evidence="3" id="KW-1185">Reference proteome</keyword>
<accession>A0ABT7V2K6</accession>
<feature type="signal peptide" evidence="1">
    <location>
        <begin position="1"/>
        <end position="22"/>
    </location>
</feature>
<gene>
    <name evidence="2" type="ORF">QUW25_03990</name>
</gene>
<keyword evidence="1" id="KW-0732">Signal</keyword>
<evidence type="ECO:0000313" key="2">
    <source>
        <dbReference type="EMBL" id="MDM8270837.1"/>
    </source>
</evidence>
<dbReference type="NCBIfam" id="TIGR01409">
    <property type="entry name" value="TAT_signal_seq"/>
    <property type="match status" value="1"/>
</dbReference>
<feature type="chain" id="PRO_5045094215" evidence="1">
    <location>
        <begin position="23"/>
        <end position="400"/>
    </location>
</feature>
<reference evidence="2 3" key="3">
    <citation type="submission" date="2023-06" db="EMBL/GenBank/DDBJ databases">
        <authorList>
            <person name="Zeman M."/>
            <person name="Kubasova T."/>
            <person name="Jahodarova E."/>
            <person name="Nykrynova M."/>
            <person name="Rychlik I."/>
        </authorList>
    </citation>
    <scope>NUCLEOTIDE SEQUENCE [LARGE SCALE GENOMIC DNA]</scope>
    <source>
        <strain evidence="2 3">153_Feed</strain>
    </source>
</reference>
<organism evidence="2 3">
    <name type="scientific">Thermophilibacter provencensis</name>
    <dbReference type="NCBI Taxonomy" id="1852386"/>
    <lineage>
        <taxon>Bacteria</taxon>
        <taxon>Bacillati</taxon>
        <taxon>Actinomycetota</taxon>
        <taxon>Coriobacteriia</taxon>
        <taxon>Coriobacteriales</taxon>
        <taxon>Atopobiaceae</taxon>
        <taxon>Thermophilibacter</taxon>
    </lineage>
</organism>
<comment type="caution">
    <text evidence="2">The sequence shown here is derived from an EMBL/GenBank/DDBJ whole genome shotgun (WGS) entry which is preliminary data.</text>
</comment>
<reference evidence="3" key="1">
    <citation type="submission" date="2023-06" db="EMBL/GenBank/DDBJ databases">
        <title>Identification and characterization of horizontal gene transfer across gut microbiota members of farm animals based on homology search.</title>
        <authorList>
            <person name="Zeman M."/>
            <person name="Kubasova T."/>
            <person name="Jahodarova E."/>
            <person name="Nykrynova M."/>
            <person name="Rychlik I."/>
        </authorList>
    </citation>
    <scope>NUCLEOTIDE SEQUENCE [LARGE SCALE GENOMIC DNA]</scope>
    <source>
        <strain evidence="3">153_Feed</strain>
    </source>
</reference>
<dbReference type="RefSeq" id="WP_289510932.1">
    <property type="nucleotide sequence ID" value="NZ_JAUDEA010000004.1"/>
</dbReference>
<sequence length="400" mass="43029">MRPPKLTRRSFLKTAAAGSAVAASVSILAGCTHEAEEPTNDPVVVDEDSAEDILSTFEESDAPIEVENTWSIPLGNVLHPGEGSWIPVTTAGSSATPMVKASALSLETGQLSEVVPQPIEDRTTNVIYDARCSDSVFAWTELDYTSRSWKLYASSFANGALTGEITTLWEGDANFDPAPFAVSGSHVIWQVQPSTSGTRTSEHSFCYLWRAGDAEAKAVVESFGRFATQPQVSGDAVVLAPRVRSDSVIYYGVTAYSLSDDLSTQLDQLVMPQNVRPFRATRVGERFLVSVEASYSAGGLLGQMGTYIGTASGGFARLNREPSECGCGKGDLFIIKSNATYLTVDLANKRLSSLPSADRIVDYGEYPARTGECDLFVTFSTVKDQDTGYPASVTVRTFRL</sequence>
<reference evidence="2 3" key="2">
    <citation type="submission" date="2023-06" db="EMBL/GenBank/DDBJ databases">
        <title>Identification and characterization of horizontal gene transfer across gut microbiota members of farm animals based on homology search.</title>
        <authorList>
            <person name="Schwarzerova J."/>
            <person name="Nykrynova M."/>
            <person name="Jureckova K."/>
            <person name="Cejkova D."/>
            <person name="Rychlik I."/>
        </authorList>
    </citation>
    <scope>NUCLEOTIDE SEQUENCE [LARGE SCALE GENOMIC DNA]</scope>
    <source>
        <strain evidence="2 3">153_Feed</strain>
    </source>
</reference>
<dbReference type="EMBL" id="JAUDEA010000004">
    <property type="protein sequence ID" value="MDM8270837.1"/>
    <property type="molecule type" value="Genomic_DNA"/>
</dbReference>
<dbReference type="Proteomes" id="UP001529256">
    <property type="component" value="Unassembled WGS sequence"/>
</dbReference>
<evidence type="ECO:0000256" key="1">
    <source>
        <dbReference type="SAM" id="SignalP"/>
    </source>
</evidence>
<dbReference type="PROSITE" id="PS51257">
    <property type="entry name" value="PROKAR_LIPOPROTEIN"/>
    <property type="match status" value="1"/>
</dbReference>
<dbReference type="PROSITE" id="PS51318">
    <property type="entry name" value="TAT"/>
    <property type="match status" value="1"/>
</dbReference>
<evidence type="ECO:0000313" key="3">
    <source>
        <dbReference type="Proteomes" id="UP001529256"/>
    </source>
</evidence>
<dbReference type="InterPro" id="IPR019546">
    <property type="entry name" value="TAT_signal_bac_arc"/>
</dbReference>
<name>A0ABT7V2K6_9ACTN</name>
<proteinExistence type="predicted"/>
<dbReference type="InterPro" id="IPR006311">
    <property type="entry name" value="TAT_signal"/>
</dbReference>
<protein>
    <submittedName>
        <fullName evidence="2">Twin-arginine translocation signal domain-containing protein</fullName>
    </submittedName>
</protein>